<feature type="compositionally biased region" description="Polar residues" evidence="2">
    <location>
        <begin position="96"/>
        <end position="119"/>
    </location>
</feature>
<proteinExistence type="predicted"/>
<feature type="region of interest" description="Disordered" evidence="2">
    <location>
        <begin position="89"/>
        <end position="119"/>
    </location>
</feature>
<accession>A0A7J7J4P3</accession>
<keyword evidence="1" id="KW-0479">Metal-binding</keyword>
<dbReference type="GO" id="GO:0008270">
    <property type="term" value="F:zinc ion binding"/>
    <property type="evidence" value="ECO:0007669"/>
    <property type="project" value="UniProtKB-KW"/>
</dbReference>
<evidence type="ECO:0000256" key="2">
    <source>
        <dbReference type="SAM" id="MobiDB-lite"/>
    </source>
</evidence>
<organism evidence="4 5">
    <name type="scientific">Bugula neritina</name>
    <name type="common">Brown bryozoan</name>
    <name type="synonym">Sertularia neritina</name>
    <dbReference type="NCBI Taxonomy" id="10212"/>
    <lineage>
        <taxon>Eukaryota</taxon>
        <taxon>Metazoa</taxon>
        <taxon>Spiralia</taxon>
        <taxon>Lophotrochozoa</taxon>
        <taxon>Bryozoa</taxon>
        <taxon>Gymnolaemata</taxon>
        <taxon>Cheilostomatida</taxon>
        <taxon>Flustrina</taxon>
        <taxon>Buguloidea</taxon>
        <taxon>Bugulidae</taxon>
        <taxon>Bugula</taxon>
    </lineage>
</organism>
<dbReference type="EMBL" id="VXIV02003150">
    <property type="protein sequence ID" value="KAF6020694.1"/>
    <property type="molecule type" value="Genomic_DNA"/>
</dbReference>
<evidence type="ECO:0000313" key="5">
    <source>
        <dbReference type="Proteomes" id="UP000593567"/>
    </source>
</evidence>
<dbReference type="Proteomes" id="UP000593567">
    <property type="component" value="Unassembled WGS sequence"/>
</dbReference>
<evidence type="ECO:0000313" key="4">
    <source>
        <dbReference type="EMBL" id="KAF6020694.1"/>
    </source>
</evidence>
<dbReference type="AlphaFoldDB" id="A0A7J7J4P3"/>
<evidence type="ECO:0000256" key="1">
    <source>
        <dbReference type="PROSITE-ProRule" id="PRU00042"/>
    </source>
</evidence>
<evidence type="ECO:0000259" key="3">
    <source>
        <dbReference type="PROSITE" id="PS50157"/>
    </source>
</evidence>
<reference evidence="4" key="1">
    <citation type="submission" date="2020-06" db="EMBL/GenBank/DDBJ databases">
        <title>Draft genome of Bugula neritina, a colonial animal packing powerful symbionts and potential medicines.</title>
        <authorList>
            <person name="Rayko M."/>
        </authorList>
    </citation>
    <scope>NUCLEOTIDE SEQUENCE [LARGE SCALE GENOMIC DNA]</scope>
    <source>
        <strain evidence="4">Kwan_BN1</strain>
    </source>
</reference>
<gene>
    <name evidence="4" type="ORF">EB796_020991</name>
</gene>
<keyword evidence="1" id="KW-0862">Zinc</keyword>
<dbReference type="SMART" id="SM00355">
    <property type="entry name" value="ZnF_C2H2"/>
    <property type="match status" value="4"/>
</dbReference>
<keyword evidence="1" id="KW-0863">Zinc-finger</keyword>
<feature type="domain" description="C2H2-type" evidence="3">
    <location>
        <begin position="170"/>
        <end position="198"/>
    </location>
</feature>
<dbReference type="PROSITE" id="PS00028">
    <property type="entry name" value="ZINC_FINGER_C2H2_1"/>
    <property type="match status" value="2"/>
</dbReference>
<dbReference type="PROSITE" id="PS50157">
    <property type="entry name" value="ZINC_FINGER_C2H2_2"/>
    <property type="match status" value="1"/>
</dbReference>
<comment type="caution">
    <text evidence="4">The sequence shown here is derived from an EMBL/GenBank/DDBJ whole genome shotgun (WGS) entry which is preliminary data.</text>
</comment>
<keyword evidence="5" id="KW-1185">Reference proteome</keyword>
<protein>
    <recommendedName>
        <fullName evidence="3">C2H2-type domain-containing protein</fullName>
    </recommendedName>
</protein>
<name>A0A7J7J4P3_BUGNE</name>
<dbReference type="Gene3D" id="3.30.160.60">
    <property type="entry name" value="Classic Zinc Finger"/>
    <property type="match status" value="1"/>
</dbReference>
<sequence>MAESGSKGRSIKLNLSKAVHMLTYIEATVKRVSESNSAITKLWPPQTKRDIDSKQSDMSGNTNVSSLCANSTSSYTALKTPLPGCKSESAMPSFAVPSSQPRQQFSKSKTVQQPKASNQKTVKNLVHTCDQCDYQTQHKMRMRTHILKNHSTETLGTTSTSTSGKVDKRFKCNYCSYFYVTAGRLQSHVKRWHVEDKLKCDLESETASSSESCPTQFYKCLSCKFTVEDQVKLHRHYVSHAVVIPGKRPSYQCLVKGCSHSTSSIHVFMKHCRLKHNSYIGLNKTHLKPTIA</sequence>
<dbReference type="InterPro" id="IPR013087">
    <property type="entry name" value="Znf_C2H2_type"/>
</dbReference>